<keyword evidence="1" id="KW-0812">Transmembrane</keyword>
<evidence type="ECO:0000256" key="1">
    <source>
        <dbReference type="SAM" id="Phobius"/>
    </source>
</evidence>
<keyword evidence="1" id="KW-1133">Transmembrane helix</keyword>
<sequence length="190" mass="21308">MCNIKYFAIVVAVELTAFFMGVLLICQNVYNILGGALMTFASMSLLSNCLFCKELRTKAIKTQIQNDINLQSTSIDLNGEAEVDTSPTVGELTQDHYTQNFIYSYISRVCYQPYLPSCPPPYESILLTADEPIQGSTIESEVRCLRIPPRYEEEAQSTNSNSLPLYEDTLPSYEETMRITPLNTSIAILC</sequence>
<keyword evidence="2" id="KW-1185">Reference proteome</keyword>
<evidence type="ECO:0000313" key="2">
    <source>
        <dbReference type="Proteomes" id="UP001652625"/>
    </source>
</evidence>
<gene>
    <name evidence="3" type="primary">LOC124808690</name>
</gene>
<proteinExistence type="predicted"/>
<dbReference type="Proteomes" id="UP001652625">
    <property type="component" value="Chromosome 03"/>
</dbReference>
<dbReference type="GeneID" id="124808690"/>
<evidence type="ECO:0000313" key="3">
    <source>
        <dbReference type="RefSeq" id="XP_065648142.1"/>
    </source>
</evidence>
<dbReference type="RefSeq" id="XP_065648142.1">
    <property type="nucleotide sequence ID" value="XM_065792070.1"/>
</dbReference>
<feature type="transmembrane region" description="Helical" evidence="1">
    <location>
        <begin position="7"/>
        <end position="25"/>
    </location>
</feature>
<protein>
    <submittedName>
        <fullName evidence="3">Uncharacterized protein LOC124808690 isoform X2</fullName>
    </submittedName>
</protein>
<keyword evidence="1" id="KW-0472">Membrane</keyword>
<organism evidence="2 3">
    <name type="scientific">Hydra vulgaris</name>
    <name type="common">Hydra</name>
    <name type="synonym">Hydra attenuata</name>
    <dbReference type="NCBI Taxonomy" id="6087"/>
    <lineage>
        <taxon>Eukaryota</taxon>
        <taxon>Metazoa</taxon>
        <taxon>Cnidaria</taxon>
        <taxon>Hydrozoa</taxon>
        <taxon>Hydroidolina</taxon>
        <taxon>Anthoathecata</taxon>
        <taxon>Aplanulata</taxon>
        <taxon>Hydridae</taxon>
        <taxon>Hydra</taxon>
    </lineage>
</organism>
<feature type="transmembrane region" description="Helical" evidence="1">
    <location>
        <begin position="31"/>
        <end position="51"/>
    </location>
</feature>
<name>A0ABM4BGK5_HYDVU</name>
<reference evidence="3" key="1">
    <citation type="submission" date="2025-08" db="UniProtKB">
        <authorList>
            <consortium name="RefSeq"/>
        </authorList>
    </citation>
    <scope>IDENTIFICATION</scope>
</reference>
<accession>A0ABM4BGK5</accession>